<feature type="compositionally biased region" description="Low complexity" evidence="1">
    <location>
        <begin position="39"/>
        <end position="51"/>
    </location>
</feature>
<evidence type="ECO:0000313" key="3">
    <source>
        <dbReference type="Proteomes" id="UP000297245"/>
    </source>
</evidence>
<proteinExistence type="predicted"/>
<keyword evidence="3" id="KW-1185">Reference proteome</keyword>
<evidence type="ECO:0000256" key="1">
    <source>
        <dbReference type="SAM" id="MobiDB-lite"/>
    </source>
</evidence>
<feature type="compositionally biased region" description="Low complexity" evidence="1">
    <location>
        <begin position="10"/>
        <end position="27"/>
    </location>
</feature>
<gene>
    <name evidence="2" type="ORF">K435DRAFT_782958</name>
</gene>
<sequence>MPTHDPDVFSSEAQYLSASSSSSGPRRSPSRQTVNARRSNASLHGSSSLAHAMDDDAANGRFSLAHELAAALLPEPSAGSRLLAEEFGIEYDEGAEGIDEDDLIHRPAAPQVDDTTPSSLVDGLDKGPIDSSFHGSPERPSVHNPPDIDPVFGSPTPARQKKSKKPEQDAMEVLAQDLESTDNFLSHLRHIDSEPGASTSQQPNLEKMASDIIRRLNDTARDREGQLRELLEYEREFRKIAGEVGGNDVLGQLEELAQVIDISDETNPSEPPTSTGHRRLNSATEESSRIETQDWELDPNRHLDSDEEEEPGTTPVKDTFPPPPPIQGSPTPAKTIPQLTHFRTFTTSLVSSLTTISEHAQVNGAATADAGRKIRALKNKIGTWRAEWDSAERSRIKVERWEAGVLDGTDTPDETILASPPRPSGGQKRIDGRRFVQEHLEAFERALVDAGTKTQAIMASG</sequence>
<dbReference type="AlphaFoldDB" id="A0A4S8LD07"/>
<feature type="region of interest" description="Disordered" evidence="1">
    <location>
        <begin position="262"/>
        <end position="334"/>
    </location>
</feature>
<accession>A0A4S8LD07</accession>
<feature type="region of interest" description="Disordered" evidence="1">
    <location>
        <begin position="93"/>
        <end position="169"/>
    </location>
</feature>
<feature type="region of interest" description="Disordered" evidence="1">
    <location>
        <begin position="407"/>
        <end position="429"/>
    </location>
</feature>
<feature type="compositionally biased region" description="Basic and acidic residues" evidence="1">
    <location>
        <begin position="286"/>
        <end position="304"/>
    </location>
</feature>
<organism evidence="2 3">
    <name type="scientific">Dendrothele bispora (strain CBS 962.96)</name>
    <dbReference type="NCBI Taxonomy" id="1314807"/>
    <lineage>
        <taxon>Eukaryota</taxon>
        <taxon>Fungi</taxon>
        <taxon>Dikarya</taxon>
        <taxon>Basidiomycota</taxon>
        <taxon>Agaricomycotina</taxon>
        <taxon>Agaricomycetes</taxon>
        <taxon>Agaricomycetidae</taxon>
        <taxon>Agaricales</taxon>
        <taxon>Agaricales incertae sedis</taxon>
        <taxon>Dendrothele</taxon>
    </lineage>
</organism>
<dbReference type="OrthoDB" id="3364905at2759"/>
<feature type="compositionally biased region" description="Polar residues" evidence="1">
    <location>
        <begin position="265"/>
        <end position="285"/>
    </location>
</feature>
<dbReference type="EMBL" id="ML179506">
    <property type="protein sequence ID" value="THU86238.1"/>
    <property type="molecule type" value="Genomic_DNA"/>
</dbReference>
<protein>
    <submittedName>
        <fullName evidence="2">Uncharacterized protein</fullName>
    </submittedName>
</protein>
<feature type="compositionally biased region" description="Acidic residues" evidence="1">
    <location>
        <begin position="93"/>
        <end position="102"/>
    </location>
</feature>
<name>A0A4S8LD07_DENBC</name>
<feature type="region of interest" description="Disordered" evidence="1">
    <location>
        <begin position="1"/>
        <end position="52"/>
    </location>
</feature>
<evidence type="ECO:0000313" key="2">
    <source>
        <dbReference type="EMBL" id="THU86238.1"/>
    </source>
</evidence>
<reference evidence="2 3" key="1">
    <citation type="journal article" date="2019" name="Nat. Ecol. Evol.">
        <title>Megaphylogeny resolves global patterns of mushroom evolution.</title>
        <authorList>
            <person name="Varga T."/>
            <person name="Krizsan K."/>
            <person name="Foldi C."/>
            <person name="Dima B."/>
            <person name="Sanchez-Garcia M."/>
            <person name="Sanchez-Ramirez S."/>
            <person name="Szollosi G.J."/>
            <person name="Szarkandi J.G."/>
            <person name="Papp V."/>
            <person name="Albert L."/>
            <person name="Andreopoulos W."/>
            <person name="Angelini C."/>
            <person name="Antonin V."/>
            <person name="Barry K.W."/>
            <person name="Bougher N.L."/>
            <person name="Buchanan P."/>
            <person name="Buyck B."/>
            <person name="Bense V."/>
            <person name="Catcheside P."/>
            <person name="Chovatia M."/>
            <person name="Cooper J."/>
            <person name="Damon W."/>
            <person name="Desjardin D."/>
            <person name="Finy P."/>
            <person name="Geml J."/>
            <person name="Haridas S."/>
            <person name="Hughes K."/>
            <person name="Justo A."/>
            <person name="Karasinski D."/>
            <person name="Kautmanova I."/>
            <person name="Kiss B."/>
            <person name="Kocsube S."/>
            <person name="Kotiranta H."/>
            <person name="LaButti K.M."/>
            <person name="Lechner B.E."/>
            <person name="Liimatainen K."/>
            <person name="Lipzen A."/>
            <person name="Lukacs Z."/>
            <person name="Mihaltcheva S."/>
            <person name="Morgado L.N."/>
            <person name="Niskanen T."/>
            <person name="Noordeloos M.E."/>
            <person name="Ohm R.A."/>
            <person name="Ortiz-Santana B."/>
            <person name="Ovrebo C."/>
            <person name="Racz N."/>
            <person name="Riley R."/>
            <person name="Savchenko A."/>
            <person name="Shiryaev A."/>
            <person name="Soop K."/>
            <person name="Spirin V."/>
            <person name="Szebenyi C."/>
            <person name="Tomsovsky M."/>
            <person name="Tulloss R.E."/>
            <person name="Uehling J."/>
            <person name="Grigoriev I.V."/>
            <person name="Vagvolgyi C."/>
            <person name="Papp T."/>
            <person name="Martin F.M."/>
            <person name="Miettinen O."/>
            <person name="Hibbett D.S."/>
            <person name="Nagy L.G."/>
        </authorList>
    </citation>
    <scope>NUCLEOTIDE SEQUENCE [LARGE SCALE GENOMIC DNA]</scope>
    <source>
        <strain evidence="2 3">CBS 962.96</strain>
    </source>
</reference>
<dbReference type="Proteomes" id="UP000297245">
    <property type="component" value="Unassembled WGS sequence"/>
</dbReference>